<organism evidence="2 3">
    <name type="scientific">Phytophthora sojae (strain P6497)</name>
    <name type="common">Soybean stem and root rot agent</name>
    <name type="synonym">Phytophthora megasperma f. sp. glycines</name>
    <dbReference type="NCBI Taxonomy" id="1094619"/>
    <lineage>
        <taxon>Eukaryota</taxon>
        <taxon>Sar</taxon>
        <taxon>Stramenopiles</taxon>
        <taxon>Oomycota</taxon>
        <taxon>Peronosporomycetes</taxon>
        <taxon>Peronosporales</taxon>
        <taxon>Peronosporaceae</taxon>
        <taxon>Phytophthora</taxon>
    </lineage>
</organism>
<protein>
    <submittedName>
        <fullName evidence="2">Uncharacterized protein</fullName>
    </submittedName>
</protein>
<feature type="region of interest" description="Disordered" evidence="1">
    <location>
        <begin position="114"/>
        <end position="135"/>
    </location>
</feature>
<dbReference type="EMBL" id="JH159171">
    <property type="protein sequence ID" value="EGZ04992.1"/>
    <property type="molecule type" value="Genomic_DNA"/>
</dbReference>
<keyword evidence="3" id="KW-1185">Reference proteome</keyword>
<gene>
    <name evidence="2" type="ORF">PHYSODRAFT_308023</name>
</gene>
<reference evidence="2 3" key="1">
    <citation type="journal article" date="2006" name="Science">
        <title>Phytophthora genome sequences uncover evolutionary origins and mechanisms of pathogenesis.</title>
        <authorList>
            <person name="Tyler B.M."/>
            <person name="Tripathy S."/>
            <person name="Zhang X."/>
            <person name="Dehal P."/>
            <person name="Jiang R.H."/>
            <person name="Aerts A."/>
            <person name="Arredondo F.D."/>
            <person name="Baxter L."/>
            <person name="Bensasson D."/>
            <person name="Beynon J.L."/>
            <person name="Chapman J."/>
            <person name="Damasceno C.M."/>
            <person name="Dorrance A.E."/>
            <person name="Dou D."/>
            <person name="Dickerman A.W."/>
            <person name="Dubchak I.L."/>
            <person name="Garbelotto M."/>
            <person name="Gijzen M."/>
            <person name="Gordon S.G."/>
            <person name="Govers F."/>
            <person name="Grunwald N.J."/>
            <person name="Huang W."/>
            <person name="Ivors K.L."/>
            <person name="Jones R.W."/>
            <person name="Kamoun S."/>
            <person name="Krampis K."/>
            <person name="Lamour K.H."/>
            <person name="Lee M.K."/>
            <person name="McDonald W.H."/>
            <person name="Medina M."/>
            <person name="Meijer H.J."/>
            <person name="Nordberg E.K."/>
            <person name="Maclean D.J."/>
            <person name="Ospina-Giraldo M.D."/>
            <person name="Morris P.F."/>
            <person name="Phuntumart V."/>
            <person name="Putnam N.H."/>
            <person name="Rash S."/>
            <person name="Rose J.K."/>
            <person name="Sakihama Y."/>
            <person name="Salamov A.A."/>
            <person name="Savidor A."/>
            <person name="Scheuring C.F."/>
            <person name="Smith B.M."/>
            <person name="Sobral B.W."/>
            <person name="Terry A."/>
            <person name="Torto-Alalibo T.A."/>
            <person name="Win J."/>
            <person name="Xu Z."/>
            <person name="Zhang H."/>
            <person name="Grigoriev I.V."/>
            <person name="Rokhsar D.S."/>
            <person name="Boore J.L."/>
        </authorList>
    </citation>
    <scope>NUCLEOTIDE SEQUENCE [LARGE SCALE GENOMIC DNA]</scope>
    <source>
        <strain evidence="2 3">P6497</strain>
    </source>
</reference>
<dbReference type="AlphaFoldDB" id="G5AHS1"/>
<evidence type="ECO:0000313" key="3">
    <source>
        <dbReference type="Proteomes" id="UP000002640"/>
    </source>
</evidence>
<sequence>MLTPITPGKLLHVEAACGPSDYGAHCAAGARELQVVRRRARGGALPALHGAGGAQRQRQEQPHRRHLVRAGRALAPFALDAAQALIHKAPSDDDTTSARAAAVTLVYELADGEAPPSASCAAQQQTSQSPSSQNF</sequence>
<evidence type="ECO:0000313" key="2">
    <source>
        <dbReference type="EMBL" id="EGZ04992.1"/>
    </source>
</evidence>
<dbReference type="KEGG" id="psoj:PHYSODRAFT_308023"/>
<proteinExistence type="predicted"/>
<accession>G5AHS1</accession>
<dbReference type="Proteomes" id="UP000002640">
    <property type="component" value="Unassembled WGS sequence"/>
</dbReference>
<name>G5AHS1_PHYSP</name>
<dbReference type="GeneID" id="20642985"/>
<dbReference type="RefSeq" id="XP_009539622.1">
    <property type="nucleotide sequence ID" value="XM_009541327.1"/>
</dbReference>
<evidence type="ECO:0000256" key="1">
    <source>
        <dbReference type="SAM" id="MobiDB-lite"/>
    </source>
</evidence>
<dbReference type="InParanoid" id="G5AHS1"/>